<organism evidence="1 2">
    <name type="scientific">Microtus ochrogaster</name>
    <name type="common">Prairie vole</name>
    <dbReference type="NCBI Taxonomy" id="79684"/>
    <lineage>
        <taxon>Eukaryota</taxon>
        <taxon>Metazoa</taxon>
        <taxon>Chordata</taxon>
        <taxon>Craniata</taxon>
        <taxon>Vertebrata</taxon>
        <taxon>Euteleostomi</taxon>
        <taxon>Mammalia</taxon>
        <taxon>Eutheria</taxon>
        <taxon>Euarchontoglires</taxon>
        <taxon>Glires</taxon>
        <taxon>Rodentia</taxon>
        <taxon>Myomorpha</taxon>
        <taxon>Muroidea</taxon>
        <taxon>Cricetidae</taxon>
        <taxon>Arvicolinae</taxon>
        <taxon>Microtus</taxon>
    </lineage>
</organism>
<accession>A0A8J6H1X3</accession>
<sequence>MFEVLAAMDHRSVVLLNECSKVVIVLIGILQSCRDLRYQNEDLFKSIADYVATTFEIWKLKQVIFFLLLFEDLGFRHPDLMDKLMERVVEEPGALNLRNIVSLLHVYSSLNHVRKGQNREYVPISFPSSQVCSQKGLQISGFPRE</sequence>
<reference evidence="1" key="1">
    <citation type="submission" date="2020-03" db="EMBL/GenBank/DDBJ databases">
        <title>Studies in the Genomics of Life Span.</title>
        <authorList>
            <person name="Glass D."/>
        </authorList>
    </citation>
    <scope>NUCLEOTIDE SEQUENCE</scope>
    <source>
        <strain evidence="1">LTLLF</strain>
        <tissue evidence="1">Muscle</tissue>
    </source>
</reference>
<comment type="caution">
    <text evidence="1">The sequence shown here is derived from an EMBL/GenBank/DDBJ whole genome shotgun (WGS) entry which is preliminary data.</text>
</comment>
<dbReference type="Proteomes" id="UP000710432">
    <property type="component" value="Unassembled WGS sequence"/>
</dbReference>
<protein>
    <submittedName>
        <fullName evidence="1">FAST kinase domain-containing protein 2</fullName>
    </submittedName>
</protein>
<dbReference type="GO" id="GO:0016301">
    <property type="term" value="F:kinase activity"/>
    <property type="evidence" value="ECO:0007669"/>
    <property type="project" value="UniProtKB-KW"/>
</dbReference>
<name>A0A8J6H1X3_MICOH</name>
<gene>
    <name evidence="1" type="ORF">LTLLF_207310</name>
</gene>
<keyword evidence="1" id="KW-0418">Kinase</keyword>
<proteinExistence type="predicted"/>
<dbReference type="AlphaFoldDB" id="A0A8J6H1X3"/>
<keyword evidence="1" id="KW-0808">Transferase</keyword>
<evidence type="ECO:0000313" key="2">
    <source>
        <dbReference type="Proteomes" id="UP000710432"/>
    </source>
</evidence>
<dbReference type="EMBL" id="JAATJU010001075">
    <property type="protein sequence ID" value="KAH0520324.1"/>
    <property type="molecule type" value="Genomic_DNA"/>
</dbReference>
<evidence type="ECO:0000313" key="1">
    <source>
        <dbReference type="EMBL" id="KAH0520324.1"/>
    </source>
</evidence>